<dbReference type="PANTHER" id="PTHR43194:SF2">
    <property type="entry name" value="PEROXISOMAL MEMBRANE PROTEIN LPX1"/>
    <property type="match status" value="1"/>
</dbReference>
<dbReference type="InterPro" id="IPR000073">
    <property type="entry name" value="AB_hydrolase_1"/>
</dbReference>
<feature type="domain" description="AB hydrolase-1" evidence="1">
    <location>
        <begin position="9"/>
        <end position="190"/>
    </location>
</feature>
<feature type="domain" description="AB hydrolase-1" evidence="1">
    <location>
        <begin position="273"/>
        <end position="547"/>
    </location>
</feature>
<name>A0A0W8C702_PHYNI</name>
<dbReference type="OrthoDB" id="94039at2759"/>
<dbReference type="InterPro" id="IPR029058">
    <property type="entry name" value="AB_hydrolase_fold"/>
</dbReference>
<dbReference type="EMBL" id="LNFO01004685">
    <property type="protein sequence ID" value="KUF79851.1"/>
    <property type="molecule type" value="Genomic_DNA"/>
</dbReference>
<dbReference type="AlphaFoldDB" id="A0A0W8C702"/>
<dbReference type="Pfam" id="PF12697">
    <property type="entry name" value="Abhydrolase_6"/>
    <property type="match status" value="2"/>
</dbReference>
<comment type="caution">
    <text evidence="2">The sequence shown here is derived from an EMBL/GenBank/DDBJ whole genome shotgun (WGS) entry which is preliminary data.</text>
</comment>
<dbReference type="STRING" id="4790.A0A0W8C702"/>
<dbReference type="Proteomes" id="UP000052943">
    <property type="component" value="Unassembled WGS sequence"/>
</dbReference>
<evidence type="ECO:0000313" key="3">
    <source>
        <dbReference type="Proteomes" id="UP000052943"/>
    </source>
</evidence>
<evidence type="ECO:0000259" key="1">
    <source>
        <dbReference type="Pfam" id="PF12697"/>
    </source>
</evidence>
<evidence type="ECO:0000313" key="2">
    <source>
        <dbReference type="EMBL" id="KUF79851.1"/>
    </source>
</evidence>
<sequence length="570" mass="64087">MGERLVVTLVFAHGCGFSKEMWTPVLRRLKEFPVAQRVETKFVAFDFPYHGSRSDKQLAETLKVDTSNPKAPRVTGTDCDDVKNWYLKAMPEQVGKLRRKSTDFLIGVGFSMGSGALWTMEIAHPGTFDALILFEPAMDTKTPRTDTVRSYLVASALRRPSVWPSRAAAKEYFSTSDGFASWDREVLAAHLSGALLDQPDGSVTLACDPRLEALLYSMKALHFSDAELQRPKCRIYLHWGSRSQMCFEKNLKAIEKKCPNIYKVREAMPEATLLFAHGGGFCKQIWDPIIRRLKSSPALQQAATEFVTFDFPYHGAKRDESVTPTLEMSNPASPRANHPAQDLVPWTTAEVQRQVRMLKEKYTVGKRPALIGIGHSMGAGALWNAEVQYPGTFDGLILFEPVYGEEDPAMTDTIASFLVATTLQRTASWSSRQEAVQYFETLKKFNSWDRESLASYLQGALVDEAKGKTVLACHPHIEASLYCHEILRFTDSELKRPKCSVRFYGGERSNLFFTPYFEHAMKLYPDIYSIGGPMKDCTHLLVLEDPETATNKILSDLIKAAPFKKTPSRM</sequence>
<dbReference type="Gene3D" id="3.40.50.1820">
    <property type="entry name" value="alpha/beta hydrolase"/>
    <property type="match status" value="2"/>
</dbReference>
<dbReference type="PANTHER" id="PTHR43194">
    <property type="entry name" value="HYDROLASE ALPHA/BETA FOLD FAMILY"/>
    <property type="match status" value="1"/>
</dbReference>
<protein>
    <recommendedName>
        <fullName evidence="1">AB hydrolase-1 domain-containing protein</fullName>
    </recommendedName>
</protein>
<accession>A0A0W8C702</accession>
<proteinExistence type="predicted"/>
<organism evidence="2 3">
    <name type="scientific">Phytophthora nicotianae</name>
    <name type="common">Potato buckeye rot agent</name>
    <name type="synonym">Phytophthora parasitica</name>
    <dbReference type="NCBI Taxonomy" id="4792"/>
    <lineage>
        <taxon>Eukaryota</taxon>
        <taxon>Sar</taxon>
        <taxon>Stramenopiles</taxon>
        <taxon>Oomycota</taxon>
        <taxon>Peronosporomycetes</taxon>
        <taxon>Peronosporales</taxon>
        <taxon>Peronosporaceae</taxon>
        <taxon>Phytophthora</taxon>
    </lineage>
</organism>
<dbReference type="InterPro" id="IPR050228">
    <property type="entry name" value="Carboxylesterase_BioH"/>
</dbReference>
<gene>
    <name evidence="2" type="ORF">AM587_10004861</name>
</gene>
<dbReference type="SUPFAM" id="SSF53474">
    <property type="entry name" value="alpha/beta-Hydrolases"/>
    <property type="match status" value="2"/>
</dbReference>
<reference evidence="2 3" key="1">
    <citation type="submission" date="2015-11" db="EMBL/GenBank/DDBJ databases">
        <title>Genomes and virulence difference between two physiological races of Phytophthora nicotianae.</title>
        <authorList>
            <person name="Liu H."/>
            <person name="Ma X."/>
            <person name="Yu H."/>
            <person name="Fang D."/>
            <person name="Li Y."/>
            <person name="Wang X."/>
            <person name="Wang W."/>
            <person name="Dong Y."/>
            <person name="Xiao B."/>
        </authorList>
    </citation>
    <scope>NUCLEOTIDE SEQUENCE [LARGE SCALE GENOMIC DNA]</scope>
    <source>
        <strain evidence="3">race 0</strain>
    </source>
</reference>